<comment type="similarity">
    <text evidence="2">Belongs to the glycosyl hydrolase 13 family.</text>
</comment>
<comment type="caution">
    <text evidence="8">The sequence shown here is derived from an EMBL/GenBank/DDBJ whole genome shotgun (WGS) entry which is preliminary data.</text>
</comment>
<evidence type="ECO:0000313" key="8">
    <source>
        <dbReference type="EMBL" id="EOP96627.1"/>
    </source>
</evidence>
<dbReference type="GO" id="GO:0005737">
    <property type="term" value="C:cytoplasm"/>
    <property type="evidence" value="ECO:0007669"/>
    <property type="project" value="UniProtKB-SubCell"/>
</dbReference>
<evidence type="ECO:0000256" key="4">
    <source>
        <dbReference type="ARBA" id="ARBA00022801"/>
    </source>
</evidence>
<dbReference type="FunFam" id="3.90.400.10:FF:000002">
    <property type="entry name" value="Sucrose isomerase"/>
    <property type="match status" value="1"/>
</dbReference>
<dbReference type="Pfam" id="PF23915">
    <property type="entry name" value="SusG_C"/>
    <property type="match status" value="1"/>
</dbReference>
<dbReference type="Gene3D" id="3.90.400.10">
    <property type="entry name" value="Oligo-1,6-glucosidase, Domain 2"/>
    <property type="match status" value="1"/>
</dbReference>
<dbReference type="EMBL" id="AHEF01000017">
    <property type="protein sequence ID" value="EOP96627.1"/>
    <property type="molecule type" value="Genomic_DNA"/>
</dbReference>
<dbReference type="InterPro" id="IPR056300">
    <property type="entry name" value="SusG-like_C"/>
</dbReference>
<name>A0A9W5QZ04_BACCE</name>
<proteinExistence type="inferred from homology"/>
<keyword evidence="3" id="KW-0963">Cytoplasm</keyword>
<dbReference type="InterPro" id="IPR045857">
    <property type="entry name" value="O16G_dom_2"/>
</dbReference>
<organism evidence="8 9">
    <name type="scientific">Bacillus cereus HuB4-4</name>
    <dbReference type="NCBI Taxonomy" id="1053211"/>
    <lineage>
        <taxon>Bacteria</taxon>
        <taxon>Bacillati</taxon>
        <taxon>Bacillota</taxon>
        <taxon>Bacilli</taxon>
        <taxon>Bacillales</taxon>
        <taxon>Bacillaceae</taxon>
        <taxon>Bacillus</taxon>
        <taxon>Bacillus cereus group</taxon>
    </lineage>
</organism>
<evidence type="ECO:0000256" key="6">
    <source>
        <dbReference type="NCBIfam" id="TIGR02403"/>
    </source>
</evidence>
<protein>
    <recommendedName>
        <fullName evidence="6">Alpha,alpha-phosphotrehalase</fullName>
        <ecNumber evidence="6">3.2.1.93</ecNumber>
    </recommendedName>
</protein>
<dbReference type="InterPro" id="IPR013780">
    <property type="entry name" value="Glyco_hydro_b"/>
</dbReference>
<dbReference type="NCBIfam" id="TIGR02403">
    <property type="entry name" value="trehalose_treC"/>
    <property type="match status" value="1"/>
</dbReference>
<dbReference type="FunFam" id="3.20.20.80:FF:000014">
    <property type="entry name" value="Alpha,alpha-phosphotrehalase"/>
    <property type="match status" value="1"/>
</dbReference>
<keyword evidence="5" id="KW-0326">Glycosidase</keyword>
<evidence type="ECO:0000256" key="3">
    <source>
        <dbReference type="ARBA" id="ARBA00022490"/>
    </source>
</evidence>
<evidence type="ECO:0000256" key="1">
    <source>
        <dbReference type="ARBA" id="ARBA00004496"/>
    </source>
</evidence>
<sequence>MKDWHKSVVYQIYPKSFNSYYNRETGDIKGVTEKLDYLKELGVDYIWLTPIYQSPQNDNGYDVSDYYSIDPSYGTMEEFEELLAEAKVRNIEIMLDIVVNHSSTEHKWFKEAKEDKNSPYRNYYIWRDEKNNWQSKFGGSAWKYDEKTEQYYLHLFDETQADLNWENENLREEVYDMMRFWLDKGVTGFRLDVINLISKDQCFLNDEGSTATSDGRKYYTDGPRVHEYLQEMNRNVFAGKDVITVGEMSSTTIDNCIKYSNPERNELSMTFSFHHLKVDYPNGDKWTKAEFDFIKLKEIMSNWQIQMQKGGGWNALFWCNHDQPRIVSRFGDDGKYRNESAKMLATAMHMLQGTPYIYQGEEIGMTNPKFESIEQYRDVESLNIYDIKLKEGLSKEEIIGILKQKSRDNSRTPMQWNEEMNSGFTTSTPWISAAENFKEINVEKALEDKESVFYHYKKLIELRKTYDVITEGEYAILDKNDPKIWAYTRTTESEVLLVINNFYGEEITYSVPAHVQLDGMKQEVLLSNYKDVSKDIAKLNLRPYESIVYRYTK</sequence>
<evidence type="ECO:0000313" key="9">
    <source>
        <dbReference type="Proteomes" id="UP000014009"/>
    </source>
</evidence>
<dbReference type="GO" id="GO:0005993">
    <property type="term" value="P:trehalose catabolic process"/>
    <property type="evidence" value="ECO:0007669"/>
    <property type="project" value="InterPro"/>
</dbReference>
<keyword evidence="4" id="KW-0378">Hydrolase</keyword>
<dbReference type="SUPFAM" id="SSF51011">
    <property type="entry name" value="Glycosyl hydrolase domain"/>
    <property type="match status" value="1"/>
</dbReference>
<dbReference type="AlphaFoldDB" id="A0A9W5QZ04"/>
<evidence type="ECO:0000256" key="5">
    <source>
        <dbReference type="ARBA" id="ARBA00023295"/>
    </source>
</evidence>
<dbReference type="SUPFAM" id="SSF51445">
    <property type="entry name" value="(Trans)glycosidases"/>
    <property type="match status" value="1"/>
</dbReference>
<dbReference type="InterPro" id="IPR012769">
    <property type="entry name" value="Trehalose_TreC"/>
</dbReference>
<feature type="domain" description="Glycosyl hydrolase family 13 catalytic" evidence="7">
    <location>
        <begin position="11"/>
        <end position="411"/>
    </location>
</feature>
<gene>
    <name evidence="8" type="ORF">IGM_00622</name>
</gene>
<reference evidence="8 9" key="1">
    <citation type="submission" date="2012-12" db="EMBL/GenBank/DDBJ databases">
        <title>The Genome Sequence of Bacillus cereus HuB4-4.</title>
        <authorList>
            <consortium name="The Broad Institute Genome Sequencing Platform"/>
            <consortium name="The Broad Institute Genome Sequencing Center for Infectious Disease"/>
            <person name="Feldgarden M."/>
            <person name="Van der Auwera G.A."/>
            <person name="Mahillon J."/>
            <person name="Duprez V."/>
            <person name="Timmery S."/>
            <person name="Mattelet C."/>
            <person name="Dierick K."/>
            <person name="Sun M."/>
            <person name="Yu Z."/>
            <person name="Zhu L."/>
            <person name="Hu X."/>
            <person name="Shank E.B."/>
            <person name="Swiecicka I."/>
            <person name="Hansen B.M."/>
            <person name="Andrup L."/>
            <person name="Walker B."/>
            <person name="Young S.K."/>
            <person name="Zeng Q."/>
            <person name="Gargeya S."/>
            <person name="Fitzgerald M."/>
            <person name="Haas B."/>
            <person name="Abouelleil A."/>
            <person name="Alvarado L."/>
            <person name="Arachchi H.M."/>
            <person name="Berlin A.M."/>
            <person name="Chapman S.B."/>
            <person name="Dewar J."/>
            <person name="Goldberg J."/>
            <person name="Griggs A."/>
            <person name="Gujja S."/>
            <person name="Hansen M."/>
            <person name="Howarth C."/>
            <person name="Imamovic A."/>
            <person name="Larimer J."/>
            <person name="McCowan C."/>
            <person name="Murphy C."/>
            <person name="Neiman D."/>
            <person name="Pearson M."/>
            <person name="Priest M."/>
            <person name="Roberts A."/>
            <person name="Saif S."/>
            <person name="Shea T."/>
            <person name="Sisk P."/>
            <person name="Sykes S."/>
            <person name="Wortman J."/>
            <person name="Nusbaum C."/>
            <person name="Birren B."/>
        </authorList>
    </citation>
    <scope>NUCLEOTIDE SEQUENCE [LARGE SCALE GENOMIC DNA]</scope>
    <source>
        <strain evidence="8 9">HuB4-4</strain>
    </source>
</reference>
<dbReference type="Proteomes" id="UP000014009">
    <property type="component" value="Unassembled WGS sequence"/>
</dbReference>
<evidence type="ECO:0000259" key="7">
    <source>
        <dbReference type="SMART" id="SM00642"/>
    </source>
</evidence>
<dbReference type="Gene3D" id="3.20.20.80">
    <property type="entry name" value="Glycosidases"/>
    <property type="match status" value="1"/>
</dbReference>
<dbReference type="FunFam" id="2.60.40.1180:FF:000007">
    <property type="entry name" value="Sucrose isomerase"/>
    <property type="match status" value="1"/>
</dbReference>
<dbReference type="PANTHER" id="PTHR10357">
    <property type="entry name" value="ALPHA-AMYLASE FAMILY MEMBER"/>
    <property type="match status" value="1"/>
</dbReference>
<dbReference type="EC" id="3.2.1.93" evidence="6"/>
<dbReference type="GO" id="GO:0008788">
    <property type="term" value="F:alpha,alpha-phosphotrehalase activity"/>
    <property type="evidence" value="ECO:0007669"/>
    <property type="project" value="UniProtKB-UniRule"/>
</dbReference>
<dbReference type="Gene3D" id="2.60.40.1180">
    <property type="entry name" value="Golgi alpha-mannosidase II"/>
    <property type="match status" value="1"/>
</dbReference>
<dbReference type="SMART" id="SM00642">
    <property type="entry name" value="Aamy"/>
    <property type="match status" value="1"/>
</dbReference>
<dbReference type="InterPro" id="IPR017853">
    <property type="entry name" value="GH"/>
</dbReference>
<dbReference type="GO" id="GO:0004556">
    <property type="term" value="F:alpha-amylase activity"/>
    <property type="evidence" value="ECO:0007669"/>
    <property type="project" value="TreeGrafter"/>
</dbReference>
<dbReference type="Pfam" id="PF00128">
    <property type="entry name" value="Alpha-amylase"/>
    <property type="match status" value="1"/>
</dbReference>
<evidence type="ECO:0000256" key="2">
    <source>
        <dbReference type="ARBA" id="ARBA00008061"/>
    </source>
</evidence>
<accession>A0A9W5QZ04</accession>
<dbReference type="NCBIfam" id="NF008183">
    <property type="entry name" value="PRK10933.1"/>
    <property type="match status" value="1"/>
</dbReference>
<dbReference type="RefSeq" id="WP_016097708.1">
    <property type="nucleotide sequence ID" value="NZ_KB976537.1"/>
</dbReference>
<dbReference type="InterPro" id="IPR006047">
    <property type="entry name" value="GH13_cat_dom"/>
</dbReference>
<dbReference type="PANTHER" id="PTHR10357:SF217">
    <property type="entry name" value="TREHALOSE-6-PHOSPHATE HYDROLASE"/>
    <property type="match status" value="1"/>
</dbReference>
<dbReference type="CDD" id="cd11333">
    <property type="entry name" value="AmyAc_SI_OligoGlu_DGase"/>
    <property type="match status" value="1"/>
</dbReference>
<comment type="subcellular location">
    <subcellularLocation>
        <location evidence="1">Cytoplasm</location>
    </subcellularLocation>
</comment>